<dbReference type="SUPFAM" id="SSF53300">
    <property type="entry name" value="vWA-like"/>
    <property type="match status" value="1"/>
</dbReference>
<comment type="caution">
    <text evidence="2">The sequence shown here is derived from an EMBL/GenBank/DDBJ whole genome shotgun (WGS) entry which is preliminary data.</text>
</comment>
<feature type="domain" description="VWFA" evidence="1">
    <location>
        <begin position="16"/>
        <end position="197"/>
    </location>
</feature>
<dbReference type="InterPro" id="IPR036465">
    <property type="entry name" value="vWFA_dom_sf"/>
</dbReference>
<accession>A0ABU5UY14</accession>
<gene>
    <name evidence="2" type="ORF">VB695_22575</name>
</gene>
<dbReference type="EMBL" id="JAYGHK010000150">
    <property type="protein sequence ID" value="MEA5610812.1"/>
    <property type="molecule type" value="Genomic_DNA"/>
</dbReference>
<dbReference type="PIRSF" id="PIRSF020634">
    <property type="entry name" value="TerY_vWA"/>
    <property type="match status" value="1"/>
</dbReference>
<dbReference type="Proteomes" id="UP001303285">
    <property type="component" value="Unassembled WGS sequence"/>
</dbReference>
<dbReference type="PROSITE" id="PS50234">
    <property type="entry name" value="VWFA"/>
    <property type="match status" value="1"/>
</dbReference>
<reference evidence="2 3" key="1">
    <citation type="submission" date="2023-12" db="EMBL/GenBank/DDBJ databases">
        <title>Baltic Sea Cyanobacteria.</title>
        <authorList>
            <person name="Delbaje E."/>
            <person name="Fewer D.P."/>
            <person name="Shishido T.K."/>
        </authorList>
    </citation>
    <scope>NUCLEOTIDE SEQUENCE [LARGE SCALE GENOMIC DNA]</scope>
    <source>
        <strain evidence="2 3">UHCC 0060</strain>
    </source>
</reference>
<organism evidence="2 3">
    <name type="scientific">Nodularia spumigena UHCC 0060</name>
    <dbReference type="NCBI Taxonomy" id="3110300"/>
    <lineage>
        <taxon>Bacteria</taxon>
        <taxon>Bacillati</taxon>
        <taxon>Cyanobacteriota</taxon>
        <taxon>Cyanophyceae</taxon>
        <taxon>Nostocales</taxon>
        <taxon>Nodulariaceae</taxon>
        <taxon>Nodularia</taxon>
    </lineage>
</organism>
<dbReference type="Pfam" id="PF00092">
    <property type="entry name" value="VWA"/>
    <property type="match status" value="1"/>
</dbReference>
<protein>
    <submittedName>
        <fullName evidence="2">VWA domain-containing protein</fullName>
    </submittedName>
</protein>
<dbReference type="SMART" id="SM00327">
    <property type="entry name" value="VWA"/>
    <property type="match status" value="1"/>
</dbReference>
<dbReference type="InterPro" id="IPR002035">
    <property type="entry name" value="VWF_A"/>
</dbReference>
<dbReference type="Gene3D" id="3.40.50.410">
    <property type="entry name" value="von Willebrand factor, type A domain"/>
    <property type="match status" value="1"/>
</dbReference>
<sequence length="220" mass="24016">MPIHAEFADNPEPRCPVVLLLDISGSMSGSPIAQLNAGLATFKQEIEKDDVASLRVEVAIITFGSTAELLQDFITIDQFHPPHLSTSGTTSMGSAIQMALREVENRKIEYKNNGTQYYQPWVFLITDGEPTDNWQSAAQQVRQADADRKISFYAVGVQGANMGILSQIAPPNTPPLKLDGLRFADLFRWLSDSMKRVSSSKVGTTQISLPAVSGWATTST</sequence>
<dbReference type="InterPro" id="IPR011392">
    <property type="entry name" value="Tellurite-R_TerY"/>
</dbReference>
<name>A0ABU5UY14_NODSP</name>
<proteinExistence type="predicted"/>
<evidence type="ECO:0000313" key="2">
    <source>
        <dbReference type="EMBL" id="MEA5610812.1"/>
    </source>
</evidence>
<evidence type="ECO:0000259" key="1">
    <source>
        <dbReference type="PROSITE" id="PS50234"/>
    </source>
</evidence>
<evidence type="ECO:0000313" key="3">
    <source>
        <dbReference type="Proteomes" id="UP001303285"/>
    </source>
</evidence>
<keyword evidence="3" id="KW-1185">Reference proteome</keyword>
<dbReference type="RefSeq" id="WP_323243993.1">
    <property type="nucleotide sequence ID" value="NZ_JAYGHK010000150.1"/>
</dbReference>